<dbReference type="Proteomes" id="UP001237642">
    <property type="component" value="Unassembled WGS sequence"/>
</dbReference>
<dbReference type="AlphaFoldDB" id="A0AAD8J6T7"/>
<dbReference type="InterPro" id="IPR013894">
    <property type="entry name" value="RMI1_OB"/>
</dbReference>
<dbReference type="GO" id="GO:0005634">
    <property type="term" value="C:nucleus"/>
    <property type="evidence" value="ECO:0007669"/>
    <property type="project" value="UniProtKB-SubCell"/>
</dbReference>
<protein>
    <submittedName>
        <fullName evidence="5">RecQ mediated genome instability protein</fullName>
    </submittedName>
</protein>
<evidence type="ECO:0000256" key="3">
    <source>
        <dbReference type="SAM" id="MobiDB-lite"/>
    </source>
</evidence>
<dbReference type="Pfam" id="PF08585">
    <property type="entry name" value="RMI1_N_C"/>
    <property type="match status" value="1"/>
</dbReference>
<sequence>MDTSCSSSPSSPSSPSAESVMIEALIKRGWCFGDIDKVKALIVIQSALHGESSPTLDFIESELCNMDLKSIGAKSLPDSSVLRSKSARLLGPKVLQVSAARDISRSNIAESSGNSSNKRLLRLKLTDGHSEITAIEYSHIPSIPDDVIPGTKIHFEDKAIMRNGILCLNPKGTTVLGGVVQSLYEEWQMNQKYSGFSRTSVQLSNDGDTGGPPQFEKLHVGAPSRRFNQGKFPQISGLTSKSSDLAFVGKDGGSIYEQSSKLQHSVTKVENMNSNVKSDSVIERNEGKITSSESRPKEVVESIPVQNQAAAQKLLEKMNHNGRGDRFVRGGKYRGKGKFEEAPVFTLDEWEKRKASANSSMKQGIPDVMQAVGKDGGSIYGQSSKLQHSVTKVENMNSNVKSDSVIERNEGKITSSESRPKEVVESIPVQNQAAAQKLLEKMNHNGRGDRFVRGGKYRGKGKFEEAPVLTLDEWEKRKASANSSMKQGIPDVMQDEDLARQLQNQFDLEDHEQRGPKMTQADSIKLNMFSFAKDNVNDDGRTGFRGRGRGGGRGRGRGSGWGRGRGRGFRG</sequence>
<reference evidence="5" key="2">
    <citation type="submission" date="2023-05" db="EMBL/GenBank/DDBJ databases">
        <authorList>
            <person name="Schelkunov M.I."/>
        </authorList>
    </citation>
    <scope>NUCLEOTIDE SEQUENCE</scope>
    <source>
        <strain evidence="5">Hsosn_3</strain>
        <tissue evidence="5">Leaf</tissue>
    </source>
</reference>
<organism evidence="5 6">
    <name type="scientific">Heracleum sosnowskyi</name>
    <dbReference type="NCBI Taxonomy" id="360622"/>
    <lineage>
        <taxon>Eukaryota</taxon>
        <taxon>Viridiplantae</taxon>
        <taxon>Streptophyta</taxon>
        <taxon>Embryophyta</taxon>
        <taxon>Tracheophyta</taxon>
        <taxon>Spermatophyta</taxon>
        <taxon>Magnoliopsida</taxon>
        <taxon>eudicotyledons</taxon>
        <taxon>Gunneridae</taxon>
        <taxon>Pentapetalae</taxon>
        <taxon>asterids</taxon>
        <taxon>campanulids</taxon>
        <taxon>Apiales</taxon>
        <taxon>Apiaceae</taxon>
        <taxon>Apioideae</taxon>
        <taxon>apioid superclade</taxon>
        <taxon>Tordylieae</taxon>
        <taxon>Tordyliinae</taxon>
        <taxon>Heracleum</taxon>
    </lineage>
</organism>
<comment type="subcellular location">
    <subcellularLocation>
        <location evidence="1">Nucleus</location>
    </subcellularLocation>
</comment>
<evidence type="ECO:0000313" key="6">
    <source>
        <dbReference type="Proteomes" id="UP001237642"/>
    </source>
</evidence>
<feature type="region of interest" description="Disordered" evidence="3">
    <location>
        <begin position="535"/>
        <end position="571"/>
    </location>
</feature>
<gene>
    <name evidence="5" type="ORF">POM88_006728</name>
</gene>
<evidence type="ECO:0000256" key="2">
    <source>
        <dbReference type="ARBA" id="ARBA00023242"/>
    </source>
</evidence>
<feature type="domain" description="RecQ mediated genome instability protein 1 OB-fold" evidence="4">
    <location>
        <begin position="108"/>
        <end position="189"/>
    </location>
</feature>
<reference evidence="5" key="1">
    <citation type="submission" date="2023-02" db="EMBL/GenBank/DDBJ databases">
        <title>Genome of toxic invasive species Heracleum sosnowskyi carries increased number of genes despite the absence of recent whole-genome duplications.</title>
        <authorList>
            <person name="Schelkunov M."/>
            <person name="Shtratnikova V."/>
            <person name="Makarenko M."/>
            <person name="Klepikova A."/>
            <person name="Omelchenko D."/>
            <person name="Novikova G."/>
            <person name="Obukhova E."/>
            <person name="Bogdanov V."/>
            <person name="Penin A."/>
            <person name="Logacheva M."/>
        </authorList>
    </citation>
    <scope>NUCLEOTIDE SEQUENCE</scope>
    <source>
        <strain evidence="5">Hsosn_3</strain>
        <tissue evidence="5">Leaf</tissue>
    </source>
</reference>
<evidence type="ECO:0000313" key="5">
    <source>
        <dbReference type="EMBL" id="KAK1396865.1"/>
    </source>
</evidence>
<dbReference type="InterPro" id="IPR042470">
    <property type="entry name" value="RMI1_N_C_sf"/>
</dbReference>
<dbReference type="PANTHER" id="PTHR13681:SF24">
    <property type="entry name" value="TUDOR DOMAIN-CONTAINING PROTEIN 3"/>
    <property type="match status" value="1"/>
</dbReference>
<feature type="compositionally biased region" description="Basic residues" evidence="3">
    <location>
        <begin position="544"/>
        <end position="556"/>
    </location>
</feature>
<keyword evidence="6" id="KW-1185">Reference proteome</keyword>
<evidence type="ECO:0000259" key="4">
    <source>
        <dbReference type="Pfam" id="PF08585"/>
    </source>
</evidence>
<dbReference type="Gene3D" id="2.40.50.770">
    <property type="entry name" value="RecQ-mediated genome instability protein Rmi1, C-terminal domain"/>
    <property type="match status" value="1"/>
</dbReference>
<evidence type="ECO:0000256" key="1">
    <source>
        <dbReference type="ARBA" id="ARBA00004123"/>
    </source>
</evidence>
<comment type="caution">
    <text evidence="5">The sequence shown here is derived from an EMBL/GenBank/DDBJ whole genome shotgun (WGS) entry which is preliminary data.</text>
</comment>
<dbReference type="SMART" id="SM01161">
    <property type="entry name" value="DUF1767"/>
    <property type="match status" value="1"/>
</dbReference>
<name>A0AAD8J6T7_9APIA</name>
<dbReference type="PANTHER" id="PTHR13681">
    <property type="entry name" value="SURVIVAL OF MOTOR NEURON-RELATED-SPLICING FACTOR 30-RELATED"/>
    <property type="match status" value="1"/>
</dbReference>
<proteinExistence type="predicted"/>
<accession>A0AAD8J6T7</accession>
<keyword evidence="2" id="KW-0539">Nucleus</keyword>
<dbReference type="EMBL" id="JAUIZM010000002">
    <property type="protein sequence ID" value="KAK1396865.1"/>
    <property type="molecule type" value="Genomic_DNA"/>
</dbReference>